<evidence type="ECO:0000313" key="2">
    <source>
        <dbReference type="EMBL" id="KAJ8428086.1"/>
    </source>
</evidence>
<dbReference type="AlphaFoldDB" id="A0A9Q1GZ79"/>
<protein>
    <submittedName>
        <fullName evidence="2">Uncharacterized protein</fullName>
    </submittedName>
</protein>
<proteinExistence type="predicted"/>
<name>A0A9Q1GZ79_9CARY</name>
<organism evidence="2 3">
    <name type="scientific">Carnegiea gigantea</name>
    <dbReference type="NCBI Taxonomy" id="171969"/>
    <lineage>
        <taxon>Eukaryota</taxon>
        <taxon>Viridiplantae</taxon>
        <taxon>Streptophyta</taxon>
        <taxon>Embryophyta</taxon>
        <taxon>Tracheophyta</taxon>
        <taxon>Spermatophyta</taxon>
        <taxon>Magnoliopsida</taxon>
        <taxon>eudicotyledons</taxon>
        <taxon>Gunneridae</taxon>
        <taxon>Pentapetalae</taxon>
        <taxon>Caryophyllales</taxon>
        <taxon>Cactineae</taxon>
        <taxon>Cactaceae</taxon>
        <taxon>Cactoideae</taxon>
        <taxon>Echinocereeae</taxon>
        <taxon>Carnegiea</taxon>
    </lineage>
</organism>
<dbReference type="EMBL" id="JAKOGI010001054">
    <property type="protein sequence ID" value="KAJ8428086.1"/>
    <property type="molecule type" value="Genomic_DNA"/>
</dbReference>
<dbReference type="Proteomes" id="UP001153076">
    <property type="component" value="Unassembled WGS sequence"/>
</dbReference>
<accession>A0A9Q1GZ79</accession>
<keyword evidence="3" id="KW-1185">Reference proteome</keyword>
<gene>
    <name evidence="2" type="ORF">Cgig2_025395</name>
</gene>
<feature type="region of interest" description="Disordered" evidence="1">
    <location>
        <begin position="109"/>
        <end position="141"/>
    </location>
</feature>
<evidence type="ECO:0000313" key="3">
    <source>
        <dbReference type="Proteomes" id="UP001153076"/>
    </source>
</evidence>
<sequence length="231" mass="25885">MEPLSDQPLSRGLELGFRLEMLILDSVNWAKFQKRNNQGDRDSTRKKLPKWIWVPKHKPVVNPTFVSPNDVHLDGANVPQGPLDVMADMCDNFVHKGATNIPIIGHSNQSNDDHGDHHACSDASRTISQPVGTKKSHSTHIGKLHMHKKSYKDCILSKSSTPDVEEPQHSTCHVPAVQRTISTDLSTSPNERDETSAIRRITRSLRKKLESKQQQGDEPIGLLAVTSFDFY</sequence>
<comment type="caution">
    <text evidence="2">The sequence shown here is derived from an EMBL/GenBank/DDBJ whole genome shotgun (WGS) entry which is preliminary data.</text>
</comment>
<evidence type="ECO:0000256" key="1">
    <source>
        <dbReference type="SAM" id="MobiDB-lite"/>
    </source>
</evidence>
<feature type="compositionally biased region" description="Basic and acidic residues" evidence="1">
    <location>
        <begin position="111"/>
        <end position="120"/>
    </location>
</feature>
<reference evidence="2" key="1">
    <citation type="submission" date="2022-04" db="EMBL/GenBank/DDBJ databases">
        <title>Carnegiea gigantea Genome sequencing and assembly v2.</title>
        <authorList>
            <person name="Copetti D."/>
            <person name="Sanderson M.J."/>
            <person name="Burquez A."/>
            <person name="Wojciechowski M.F."/>
        </authorList>
    </citation>
    <scope>NUCLEOTIDE SEQUENCE</scope>
    <source>
        <strain evidence="2">SGP5-SGP5p</strain>
        <tissue evidence="2">Aerial part</tissue>
    </source>
</reference>